<dbReference type="GO" id="GO:0042612">
    <property type="term" value="C:MHC class I protein complex"/>
    <property type="evidence" value="ECO:0007669"/>
    <property type="project" value="UniProtKB-KW"/>
</dbReference>
<dbReference type="GO" id="GO:0030166">
    <property type="term" value="P:proteoglycan biosynthetic process"/>
    <property type="evidence" value="ECO:0007669"/>
    <property type="project" value="TreeGrafter"/>
</dbReference>
<keyword evidence="16" id="KW-0393">Immunoglobulin domain</keyword>
<evidence type="ECO:0000256" key="3">
    <source>
        <dbReference type="ARBA" id="ARBA00006339"/>
    </source>
</evidence>
<keyword evidence="14 17" id="KW-0325">Glycoprotein</keyword>
<dbReference type="GO" id="GO:0016051">
    <property type="term" value="P:carbohydrate biosynthetic process"/>
    <property type="evidence" value="ECO:0007669"/>
    <property type="project" value="InterPro"/>
</dbReference>
<sequence>MHQVQEQRKQHVKETCCDYKVELSDGKRSIDDINDRDLENLLVDDTHGIIYCFIPKVACSNWKKVMFVLKQGEPYRDPMSIADDLIDPTDKHLTFLKSFPRTEMMAKLKHYTKFLFVRDPFVRIISAYRDKLQRTNKYFYDNFGRNILRRYGNQSDPPRSLDEAFASGLSPSFHNFIQYLVDPKTENSGPFEPHWRQMHRLCPPCHIHYDFIGHQETLQDEAEQLLKLLMLQDDIKFPLAYVNMTSSVSMWDWFRTVPVEDRRKLYKLYESDFRVHPGKKIHSLTGPERNLHTLGNLITAIHLDLQPQRLERLLLSLRTLQTPIFGQSVNLVMTDLQLTSQLMKLQLSSIQTTELQRPSDQLMLTMGFSFCGLVEEDVAHPNLFGHILPGDNVIEIPDWPVRRCGRNRRTLVLSLRSDSFTSVSVSGPSGHTRFLIQLLANETSDPAMKAVLCLAALAVFVCSVESKYSPPKVQLYSRDPGENGKDNTLICHVSDFHPPDITIQLMKDGVELPNAKLTDLSFKQNWQFHLTKSVPFLPNDGQMYSCKVTHGSNVKDYAWGQPRVQVYSRVPGEFGKVNSLICHVCDFHPPVITIELLRDGAVMARANQTDLVFEDNWHFQLTKSAPFTPKEGEKFTCRVTHMGKPRTYSWESDM</sequence>
<keyword evidence="11" id="KW-1133">Transmembrane helix</keyword>
<evidence type="ECO:0000256" key="12">
    <source>
        <dbReference type="ARBA" id="ARBA00023034"/>
    </source>
</evidence>
<evidence type="ECO:0000259" key="18">
    <source>
        <dbReference type="PROSITE" id="PS50835"/>
    </source>
</evidence>
<reference evidence="19 20" key="1">
    <citation type="submission" date="2019-06" db="EMBL/GenBank/DDBJ databases">
        <title>Draft genomes of female and male turbot (Scophthalmus maximus).</title>
        <authorList>
            <person name="Xu H."/>
            <person name="Xu X.-W."/>
            <person name="Shao C."/>
            <person name="Chen S."/>
        </authorList>
    </citation>
    <scope>NUCLEOTIDE SEQUENCE [LARGE SCALE GENOMIC DNA]</scope>
    <source>
        <strain evidence="19">Ysfricsl-2016a</strain>
        <tissue evidence="19">Blood</tissue>
    </source>
</reference>
<dbReference type="InterPro" id="IPR013783">
    <property type="entry name" value="Ig-like_fold"/>
</dbReference>
<gene>
    <name evidence="19" type="ORF">F2P81_009664</name>
</gene>
<protein>
    <recommendedName>
        <fullName evidence="17">Carbohydrate sulfotransferase</fullName>
        <ecNumber evidence="17">2.8.2.-</ecNumber>
    </recommendedName>
</protein>
<dbReference type="EMBL" id="VEVO01000008">
    <property type="protein sequence ID" value="KAF0039180.1"/>
    <property type="molecule type" value="Genomic_DNA"/>
</dbReference>
<evidence type="ECO:0000256" key="8">
    <source>
        <dbReference type="ARBA" id="ARBA00022692"/>
    </source>
</evidence>
<dbReference type="PANTHER" id="PTHR12137">
    <property type="entry name" value="CARBOHYDRATE SULFOTRANSFERASE"/>
    <property type="match status" value="1"/>
</dbReference>
<comment type="similarity">
    <text evidence="3 17">Belongs to the sulfotransferase 2 family.</text>
</comment>
<dbReference type="SMART" id="SM00407">
    <property type="entry name" value="IGc1"/>
    <property type="match status" value="2"/>
</dbReference>
<evidence type="ECO:0000256" key="15">
    <source>
        <dbReference type="ARBA" id="ARBA00023277"/>
    </source>
</evidence>
<keyword evidence="10 17" id="KW-0735">Signal-anchor</keyword>
<accession>A0A6A4T5A1</accession>
<evidence type="ECO:0000256" key="9">
    <source>
        <dbReference type="ARBA" id="ARBA00022859"/>
    </source>
</evidence>
<dbReference type="PANTHER" id="PTHR12137:SF4">
    <property type="entry name" value="CARBOHYDRATE SULFOTRANSFERASE 12"/>
    <property type="match status" value="1"/>
</dbReference>
<organism evidence="19 20">
    <name type="scientific">Scophthalmus maximus</name>
    <name type="common">Turbot</name>
    <name type="synonym">Psetta maxima</name>
    <dbReference type="NCBI Taxonomy" id="52904"/>
    <lineage>
        <taxon>Eukaryota</taxon>
        <taxon>Metazoa</taxon>
        <taxon>Chordata</taxon>
        <taxon>Craniata</taxon>
        <taxon>Vertebrata</taxon>
        <taxon>Euteleostomi</taxon>
        <taxon>Actinopterygii</taxon>
        <taxon>Neopterygii</taxon>
        <taxon>Teleostei</taxon>
        <taxon>Neoteleostei</taxon>
        <taxon>Acanthomorphata</taxon>
        <taxon>Carangaria</taxon>
        <taxon>Pleuronectiformes</taxon>
        <taxon>Pleuronectoidei</taxon>
        <taxon>Scophthalmidae</taxon>
        <taxon>Scophthalmus</taxon>
    </lineage>
</organism>
<feature type="domain" description="Ig-like" evidence="18">
    <location>
        <begin position="562"/>
        <end position="649"/>
    </location>
</feature>
<keyword evidence="8" id="KW-0812">Transmembrane</keyword>
<evidence type="ECO:0000256" key="11">
    <source>
        <dbReference type="ARBA" id="ARBA00022989"/>
    </source>
</evidence>
<comment type="caution">
    <text evidence="19">The sequence shown here is derived from an EMBL/GenBank/DDBJ whole genome shotgun (WGS) entry which is preliminary data.</text>
</comment>
<evidence type="ECO:0000256" key="6">
    <source>
        <dbReference type="ARBA" id="ARBA00022525"/>
    </source>
</evidence>
<dbReference type="Gene3D" id="2.60.40.10">
    <property type="entry name" value="Immunoglobulins"/>
    <property type="match status" value="2"/>
</dbReference>
<dbReference type="InterPro" id="IPR005331">
    <property type="entry name" value="Sulfotransferase"/>
</dbReference>
<dbReference type="InterPro" id="IPR018011">
    <property type="entry name" value="Carb_sulfotrans_8-10"/>
</dbReference>
<evidence type="ECO:0000256" key="13">
    <source>
        <dbReference type="ARBA" id="ARBA00023136"/>
    </source>
</evidence>
<evidence type="ECO:0000256" key="16">
    <source>
        <dbReference type="ARBA" id="ARBA00023319"/>
    </source>
</evidence>
<dbReference type="Pfam" id="PF07654">
    <property type="entry name" value="C1-set"/>
    <property type="match status" value="2"/>
</dbReference>
<dbReference type="InterPro" id="IPR003006">
    <property type="entry name" value="Ig/MHC_CS"/>
</dbReference>
<evidence type="ECO:0000256" key="10">
    <source>
        <dbReference type="ARBA" id="ARBA00022968"/>
    </source>
</evidence>
<evidence type="ECO:0000256" key="14">
    <source>
        <dbReference type="ARBA" id="ARBA00023180"/>
    </source>
</evidence>
<evidence type="ECO:0000313" key="19">
    <source>
        <dbReference type="EMBL" id="KAF0039180.1"/>
    </source>
</evidence>
<keyword evidence="12 17" id="KW-0333">Golgi apparatus</keyword>
<keyword evidence="9" id="KW-0391">Immunity</keyword>
<dbReference type="InterPro" id="IPR003597">
    <property type="entry name" value="Ig_C1-set"/>
</dbReference>
<keyword evidence="7 17" id="KW-0808">Transferase</keyword>
<dbReference type="EC" id="2.8.2.-" evidence="17"/>
<dbReference type="AlphaFoldDB" id="A0A6A4T5A1"/>
<keyword evidence="13" id="KW-0472">Membrane</keyword>
<keyword evidence="6" id="KW-0964">Secreted</keyword>
<dbReference type="GO" id="GO:0005576">
    <property type="term" value="C:extracellular region"/>
    <property type="evidence" value="ECO:0007669"/>
    <property type="project" value="UniProtKB-SubCell"/>
</dbReference>
<feature type="domain" description="Ig-like" evidence="18">
    <location>
        <begin position="471"/>
        <end position="552"/>
    </location>
</feature>
<evidence type="ECO:0000256" key="2">
    <source>
        <dbReference type="ARBA" id="ARBA00004613"/>
    </source>
</evidence>
<comment type="similarity">
    <text evidence="4">Belongs to the beta-2-microglobulin family.</text>
</comment>
<dbReference type="Pfam" id="PF03567">
    <property type="entry name" value="Sulfotransfer_2"/>
    <property type="match status" value="1"/>
</dbReference>
<evidence type="ECO:0000313" key="20">
    <source>
        <dbReference type="Proteomes" id="UP000438429"/>
    </source>
</evidence>
<keyword evidence="15 17" id="KW-0119">Carbohydrate metabolism</keyword>
<name>A0A6A4T5A1_SCOMX</name>
<dbReference type="GO" id="GO:0002474">
    <property type="term" value="P:antigen processing and presentation of peptide antigen via MHC class I"/>
    <property type="evidence" value="ECO:0007669"/>
    <property type="project" value="UniProtKB-KW"/>
</dbReference>
<dbReference type="SUPFAM" id="SSF48726">
    <property type="entry name" value="Immunoglobulin"/>
    <property type="match status" value="2"/>
</dbReference>
<comment type="subcellular location">
    <subcellularLocation>
        <location evidence="1 17">Golgi apparatus membrane</location>
        <topology evidence="1 17">Single-pass type II membrane protein</topology>
    </subcellularLocation>
    <subcellularLocation>
        <location evidence="2">Secreted</location>
    </subcellularLocation>
</comment>
<evidence type="ECO:0000256" key="17">
    <source>
        <dbReference type="RuleBase" id="RU364020"/>
    </source>
</evidence>
<dbReference type="Proteomes" id="UP000438429">
    <property type="component" value="Unassembled WGS sequence"/>
</dbReference>
<evidence type="ECO:0000256" key="4">
    <source>
        <dbReference type="ARBA" id="ARBA00009564"/>
    </source>
</evidence>
<dbReference type="GO" id="GO:0000139">
    <property type="term" value="C:Golgi membrane"/>
    <property type="evidence" value="ECO:0007669"/>
    <property type="project" value="UniProtKB-SubCell"/>
</dbReference>
<dbReference type="PROSITE" id="PS00290">
    <property type="entry name" value="IG_MHC"/>
    <property type="match status" value="2"/>
</dbReference>
<dbReference type="FunFam" id="2.60.40.10:FF:001005">
    <property type="entry name" value="Beta-2-microglobulin"/>
    <property type="match status" value="1"/>
</dbReference>
<dbReference type="InterPro" id="IPR036179">
    <property type="entry name" value="Ig-like_dom_sf"/>
</dbReference>
<dbReference type="GO" id="GO:0008146">
    <property type="term" value="F:sulfotransferase activity"/>
    <property type="evidence" value="ECO:0007669"/>
    <property type="project" value="InterPro"/>
</dbReference>
<dbReference type="GO" id="GO:0010038">
    <property type="term" value="P:response to metal ion"/>
    <property type="evidence" value="ECO:0007669"/>
    <property type="project" value="UniProtKB-ARBA"/>
</dbReference>
<proteinExistence type="inferred from homology"/>
<dbReference type="InterPro" id="IPR007110">
    <property type="entry name" value="Ig-like_dom"/>
</dbReference>
<evidence type="ECO:0000256" key="7">
    <source>
        <dbReference type="ARBA" id="ARBA00022679"/>
    </source>
</evidence>
<keyword evidence="5" id="KW-0490">MHC I</keyword>
<dbReference type="PROSITE" id="PS50835">
    <property type="entry name" value="IG_LIKE"/>
    <property type="match status" value="2"/>
</dbReference>
<evidence type="ECO:0000256" key="1">
    <source>
        <dbReference type="ARBA" id="ARBA00004323"/>
    </source>
</evidence>
<evidence type="ECO:0000256" key="5">
    <source>
        <dbReference type="ARBA" id="ARBA00022451"/>
    </source>
</evidence>